<sequence>MGEAAAFWGAALGVRTSSPAGEPQFISLHDAMPGYVAAIQSVDDEPRYHLDIETDDVRAEVARLIALGAREVSSWQGCHTLRAPGGHLLCVIPVHSEPAYFQQHATVWDMTAAESPQARDPLGGAGAETPGGSGAG</sequence>
<dbReference type="InterPro" id="IPR029068">
    <property type="entry name" value="Glyas_Bleomycin-R_OHBP_Dase"/>
</dbReference>
<evidence type="ECO:0000313" key="3">
    <source>
        <dbReference type="EMBL" id="GAA1607517.1"/>
    </source>
</evidence>
<dbReference type="CDD" id="cd06587">
    <property type="entry name" value="VOC"/>
    <property type="match status" value="1"/>
</dbReference>
<feature type="domain" description="Glyoxalase-like" evidence="2">
    <location>
        <begin position="3"/>
        <end position="92"/>
    </location>
</feature>
<dbReference type="EMBL" id="BAAAPH010000042">
    <property type="protein sequence ID" value="GAA1607517.1"/>
    <property type="molecule type" value="Genomic_DNA"/>
</dbReference>
<keyword evidence="4" id="KW-1185">Reference proteome</keyword>
<name>A0ABN2EHC1_9ACTN</name>
<gene>
    <name evidence="3" type="ORF">GCM10009804_74280</name>
</gene>
<evidence type="ECO:0000313" key="4">
    <source>
        <dbReference type="Proteomes" id="UP001501705"/>
    </source>
</evidence>
<organism evidence="3 4">
    <name type="scientific">Kribbella hippodromi</name>
    <dbReference type="NCBI Taxonomy" id="434347"/>
    <lineage>
        <taxon>Bacteria</taxon>
        <taxon>Bacillati</taxon>
        <taxon>Actinomycetota</taxon>
        <taxon>Actinomycetes</taxon>
        <taxon>Propionibacteriales</taxon>
        <taxon>Kribbellaceae</taxon>
        <taxon>Kribbella</taxon>
    </lineage>
</organism>
<evidence type="ECO:0000256" key="1">
    <source>
        <dbReference type="SAM" id="MobiDB-lite"/>
    </source>
</evidence>
<protein>
    <submittedName>
        <fullName evidence="3">VOC family protein</fullName>
    </submittedName>
</protein>
<dbReference type="Proteomes" id="UP001501705">
    <property type="component" value="Unassembled WGS sequence"/>
</dbReference>
<dbReference type="Pfam" id="PF18029">
    <property type="entry name" value="Glyoxalase_6"/>
    <property type="match status" value="1"/>
</dbReference>
<feature type="region of interest" description="Disordered" evidence="1">
    <location>
        <begin position="115"/>
        <end position="136"/>
    </location>
</feature>
<evidence type="ECO:0000259" key="2">
    <source>
        <dbReference type="Pfam" id="PF18029"/>
    </source>
</evidence>
<dbReference type="SUPFAM" id="SSF54593">
    <property type="entry name" value="Glyoxalase/Bleomycin resistance protein/Dihydroxybiphenyl dioxygenase"/>
    <property type="match status" value="1"/>
</dbReference>
<reference evidence="3 4" key="1">
    <citation type="journal article" date="2019" name="Int. J. Syst. Evol. Microbiol.">
        <title>The Global Catalogue of Microorganisms (GCM) 10K type strain sequencing project: providing services to taxonomists for standard genome sequencing and annotation.</title>
        <authorList>
            <consortium name="The Broad Institute Genomics Platform"/>
            <consortium name="The Broad Institute Genome Sequencing Center for Infectious Disease"/>
            <person name="Wu L."/>
            <person name="Ma J."/>
        </authorList>
    </citation>
    <scope>NUCLEOTIDE SEQUENCE [LARGE SCALE GENOMIC DNA]</scope>
    <source>
        <strain evidence="3 4">JCM 15572</strain>
    </source>
</reference>
<dbReference type="InterPro" id="IPR041581">
    <property type="entry name" value="Glyoxalase_6"/>
</dbReference>
<comment type="caution">
    <text evidence="3">The sequence shown here is derived from an EMBL/GenBank/DDBJ whole genome shotgun (WGS) entry which is preliminary data.</text>
</comment>
<dbReference type="Gene3D" id="3.10.180.10">
    <property type="entry name" value="2,3-Dihydroxybiphenyl 1,2-Dioxygenase, domain 1"/>
    <property type="match status" value="1"/>
</dbReference>
<feature type="compositionally biased region" description="Gly residues" evidence="1">
    <location>
        <begin position="123"/>
        <end position="136"/>
    </location>
</feature>
<proteinExistence type="predicted"/>
<accession>A0ABN2EHC1</accession>